<evidence type="ECO:0000313" key="6">
    <source>
        <dbReference type="Proteomes" id="UP000295164"/>
    </source>
</evidence>
<dbReference type="GO" id="GO:0005829">
    <property type="term" value="C:cytosol"/>
    <property type="evidence" value="ECO:0007669"/>
    <property type="project" value="TreeGrafter"/>
</dbReference>
<protein>
    <recommendedName>
        <fullName evidence="3 4">Diaminopimelate epimerase</fullName>
        <shortName evidence="3">DAP epimerase</shortName>
        <ecNumber evidence="3 4">5.1.1.7</ecNumber>
    </recommendedName>
    <alternativeName>
        <fullName evidence="3">PLP-independent amino acid racemase</fullName>
    </alternativeName>
</protein>
<dbReference type="GO" id="GO:0009089">
    <property type="term" value="P:lysine biosynthetic process via diaminopimelate"/>
    <property type="evidence" value="ECO:0007669"/>
    <property type="project" value="UniProtKB-UniRule"/>
</dbReference>
<dbReference type="EC" id="5.1.1.7" evidence="3 4"/>
<dbReference type="Pfam" id="PF01678">
    <property type="entry name" value="DAP_epimerase"/>
    <property type="match status" value="2"/>
</dbReference>
<keyword evidence="3" id="KW-0028">Amino-acid biosynthesis</keyword>
<comment type="caution">
    <text evidence="5">The sequence shown here is derived from an EMBL/GenBank/DDBJ whole genome shotgun (WGS) entry which is preliminary data.</text>
</comment>
<dbReference type="Gene3D" id="3.10.310.10">
    <property type="entry name" value="Diaminopimelate Epimerase, Chain A, domain 1"/>
    <property type="match status" value="2"/>
</dbReference>
<comment type="catalytic activity">
    <reaction evidence="3">
        <text>(2S,6S)-2,6-diaminopimelate = meso-2,6-diaminopimelate</text>
        <dbReference type="Rhea" id="RHEA:15393"/>
        <dbReference type="ChEBI" id="CHEBI:57609"/>
        <dbReference type="ChEBI" id="CHEBI:57791"/>
        <dbReference type="EC" id="5.1.1.7"/>
    </reaction>
</comment>
<dbReference type="HAMAP" id="MF_00197">
    <property type="entry name" value="DAP_epimerase"/>
    <property type="match status" value="1"/>
</dbReference>
<sequence length="268" mass="30077">MKQTFYKYQGTGNDFVLFDNRDGRYNKLADGSRESEETVRRLCDRRFGVGGDGLMLLSKHPDYDFEMIYFNADGRPSSMCGNGGRCLVKFAADMGLVQTDYRFLAADGPHEASIELDGLVALKMQDVTQIQHEGNDFVLDTGSPHFVHLTTDVMHKDMVRIGREIRNSPAYVKEGINVNFVEQTNQDDEIIVRTYERGVEDETLSCGTGVTAAALVCAHNENGFNRVEVRTKGGHLAVEYDKNGNHYTEIWLIGPAQRVFEGTIEMDV</sequence>
<feature type="active site" description="Proton acceptor" evidence="3">
    <location>
        <position position="206"/>
    </location>
</feature>
<gene>
    <name evidence="3" type="primary">dapF</name>
    <name evidence="5" type="ORF">E0486_01945</name>
</gene>
<feature type="binding site" evidence="3">
    <location>
        <begin position="81"/>
        <end position="82"/>
    </location>
    <ligand>
        <name>substrate</name>
    </ligand>
</feature>
<name>A0A4R4E6K0_9BACT</name>
<dbReference type="UniPathway" id="UPA00034">
    <property type="reaction ID" value="UER00025"/>
</dbReference>
<feature type="site" description="Could be important to modulate the pK values of the two catalytic cysteine residues" evidence="3">
    <location>
        <position position="196"/>
    </location>
</feature>
<dbReference type="PANTHER" id="PTHR31689">
    <property type="entry name" value="DIAMINOPIMELATE EPIMERASE, CHLOROPLASTIC"/>
    <property type="match status" value="1"/>
</dbReference>
<dbReference type="InterPro" id="IPR001653">
    <property type="entry name" value="DAP_epimerase_DapF"/>
</dbReference>
<feature type="binding site" evidence="3">
    <location>
        <position position="71"/>
    </location>
    <ligand>
        <name>substrate</name>
    </ligand>
</feature>
<dbReference type="AlphaFoldDB" id="A0A4R4E6K0"/>
<keyword evidence="6" id="KW-1185">Reference proteome</keyword>
<feature type="binding site" evidence="3">
    <location>
        <position position="13"/>
    </location>
    <ligand>
        <name>substrate</name>
    </ligand>
</feature>
<keyword evidence="2 3" id="KW-0413">Isomerase</keyword>
<comment type="similarity">
    <text evidence="1 3">Belongs to the diaminopimelate epimerase family.</text>
</comment>
<dbReference type="NCBIfam" id="TIGR00652">
    <property type="entry name" value="DapF"/>
    <property type="match status" value="1"/>
</dbReference>
<keyword evidence="3" id="KW-0457">Lysine biosynthesis</keyword>
<comment type="subunit">
    <text evidence="3">Homodimer.</text>
</comment>
<dbReference type="OrthoDB" id="9805408at2"/>
<reference evidence="5 6" key="1">
    <citation type="submission" date="2019-03" db="EMBL/GenBank/DDBJ databases">
        <authorList>
            <person name="Kim M.K.M."/>
        </authorList>
    </citation>
    <scope>NUCLEOTIDE SEQUENCE [LARGE SCALE GENOMIC DNA]</scope>
    <source>
        <strain evidence="5 6">17J68-15</strain>
    </source>
</reference>
<comment type="caution">
    <text evidence="3">Lacks conserved residue(s) required for the propagation of feature annotation.</text>
</comment>
<dbReference type="GO" id="GO:0008837">
    <property type="term" value="F:diaminopimelate epimerase activity"/>
    <property type="evidence" value="ECO:0007669"/>
    <property type="project" value="UniProtKB-UniRule"/>
</dbReference>
<dbReference type="SUPFAM" id="SSF54506">
    <property type="entry name" value="Diaminopimelate epimerase-like"/>
    <property type="match status" value="2"/>
</dbReference>
<feature type="binding site" evidence="3">
    <location>
        <begin position="207"/>
        <end position="208"/>
    </location>
    <ligand>
        <name>substrate</name>
    </ligand>
</feature>
<evidence type="ECO:0000256" key="4">
    <source>
        <dbReference type="NCBIfam" id="TIGR00652"/>
    </source>
</evidence>
<comment type="function">
    <text evidence="3">Catalyzes the stereoinversion of LL-2,6-diaminopimelate (L,L-DAP) to meso-diaminopimelate (meso-DAP), a precursor of L-lysine and an essential component of the bacterial peptidoglycan.</text>
</comment>
<comment type="pathway">
    <text evidence="3">Amino-acid biosynthesis; L-lysine biosynthesis via DAP pathway; DL-2,6-diaminopimelate from LL-2,6-diaminopimelate: step 1/1.</text>
</comment>
<dbReference type="EMBL" id="SKFH01000002">
    <property type="protein sequence ID" value="TCZ74410.1"/>
    <property type="molecule type" value="Genomic_DNA"/>
</dbReference>
<evidence type="ECO:0000256" key="1">
    <source>
        <dbReference type="ARBA" id="ARBA00010219"/>
    </source>
</evidence>
<dbReference type="RefSeq" id="WP_131850456.1">
    <property type="nucleotide sequence ID" value="NZ_SKFH01000002.1"/>
</dbReference>
<feature type="binding site" evidence="3">
    <location>
        <position position="177"/>
    </location>
    <ligand>
        <name>substrate</name>
    </ligand>
</feature>
<evidence type="ECO:0000256" key="3">
    <source>
        <dbReference type="HAMAP-Rule" id="MF_00197"/>
    </source>
</evidence>
<proteinExistence type="inferred from homology"/>
<organism evidence="5 6">
    <name type="scientific">Flaviaesturariibacter aridisoli</name>
    <dbReference type="NCBI Taxonomy" id="2545761"/>
    <lineage>
        <taxon>Bacteria</taxon>
        <taxon>Pseudomonadati</taxon>
        <taxon>Bacteroidota</taxon>
        <taxon>Chitinophagia</taxon>
        <taxon>Chitinophagales</taxon>
        <taxon>Chitinophagaceae</taxon>
        <taxon>Flaviaestuariibacter</taxon>
    </lineage>
</organism>
<feature type="active site" description="Proton donor" evidence="3">
    <location>
        <position position="80"/>
    </location>
</feature>
<feature type="binding site" evidence="3">
    <location>
        <begin position="196"/>
        <end position="197"/>
    </location>
    <ligand>
        <name>substrate</name>
    </ligand>
</feature>
<dbReference type="PANTHER" id="PTHR31689:SF0">
    <property type="entry name" value="DIAMINOPIMELATE EPIMERASE"/>
    <property type="match status" value="1"/>
</dbReference>
<evidence type="ECO:0000256" key="2">
    <source>
        <dbReference type="ARBA" id="ARBA00023235"/>
    </source>
</evidence>
<feature type="site" description="Could be important to modulate the pK values of the two catalytic cysteine residues" evidence="3">
    <location>
        <position position="145"/>
    </location>
</feature>
<keyword evidence="3" id="KW-0963">Cytoplasm</keyword>
<comment type="subcellular location">
    <subcellularLocation>
        <location evidence="3">Cytoplasm</location>
    </subcellularLocation>
</comment>
<dbReference type="Proteomes" id="UP000295164">
    <property type="component" value="Unassembled WGS sequence"/>
</dbReference>
<evidence type="ECO:0000313" key="5">
    <source>
        <dbReference type="EMBL" id="TCZ74410.1"/>
    </source>
</evidence>
<accession>A0A4R4E6K0</accession>